<feature type="transmembrane region" description="Helical" evidence="6">
    <location>
        <begin position="68"/>
        <end position="90"/>
    </location>
</feature>
<feature type="transmembrane region" description="Helical" evidence="6">
    <location>
        <begin position="153"/>
        <end position="172"/>
    </location>
</feature>
<feature type="transmembrane region" description="Helical" evidence="6">
    <location>
        <begin position="179"/>
        <end position="201"/>
    </location>
</feature>
<evidence type="ECO:0000313" key="9">
    <source>
        <dbReference type="Proteomes" id="UP001208771"/>
    </source>
</evidence>
<dbReference type="InterPro" id="IPR050638">
    <property type="entry name" value="AA-Vitamin_Transporters"/>
</dbReference>
<evidence type="ECO:0000256" key="6">
    <source>
        <dbReference type="SAM" id="Phobius"/>
    </source>
</evidence>
<evidence type="ECO:0000313" key="8">
    <source>
        <dbReference type="EMBL" id="MCX8997460.1"/>
    </source>
</evidence>
<protein>
    <submittedName>
        <fullName evidence="8">DMT family transporter</fullName>
    </submittedName>
</protein>
<evidence type="ECO:0000256" key="2">
    <source>
        <dbReference type="ARBA" id="ARBA00007362"/>
    </source>
</evidence>
<dbReference type="InterPro" id="IPR000620">
    <property type="entry name" value="EamA_dom"/>
</dbReference>
<evidence type="ECO:0000256" key="1">
    <source>
        <dbReference type="ARBA" id="ARBA00004141"/>
    </source>
</evidence>
<feature type="domain" description="EamA" evidence="7">
    <location>
        <begin position="11"/>
        <end position="141"/>
    </location>
</feature>
<dbReference type="RefSeq" id="WP_306411248.1">
    <property type="nucleotide sequence ID" value="NZ_JANFPI010000003.1"/>
</dbReference>
<evidence type="ECO:0000256" key="4">
    <source>
        <dbReference type="ARBA" id="ARBA00022989"/>
    </source>
</evidence>
<keyword evidence="4 6" id="KW-1133">Transmembrane helix</keyword>
<evidence type="ECO:0000259" key="7">
    <source>
        <dbReference type="Pfam" id="PF00892"/>
    </source>
</evidence>
<keyword evidence="3 6" id="KW-0812">Transmembrane</keyword>
<sequence length="305" mass="32074">MTTERRVLGAGICLVLIYALQFLAARVSLAGNITPSGLTILRFYAAGALFIPYLCLAKTRQDIVRLGLVKIVTLSVLAGFPYLLVINTGISLTSAGYVASVGPGSIVLFSFLLPLFLLAGKADSVSVVSTMLITTGILLFIYNTFLVKGLSPAGTALFVLQGLMFSLYGVLIKRWQVGAIPGTAAVSLASCLPAFIAHASTRTGFAAAPVMELLFQAFTQGILAGAAAILLYTYIVRQIGPQRASLLMPSVPIITTVAGHLLLNEPLGIVQIAGLTFMALGMSIPGLTAIHRQHLRSNKGPPMAE</sequence>
<reference evidence="8" key="1">
    <citation type="submission" date="2022-07" db="EMBL/GenBank/DDBJ databases">
        <title>Ectorhizobium quercum gen.nov., sp. nov.</title>
        <authorList>
            <person name="Ma T."/>
            <person name="Li Y."/>
        </authorList>
    </citation>
    <scope>NUCLEOTIDE SEQUENCE</scope>
    <source>
        <strain evidence="8">BDR2-2</strain>
    </source>
</reference>
<evidence type="ECO:0000256" key="5">
    <source>
        <dbReference type="ARBA" id="ARBA00023136"/>
    </source>
</evidence>
<keyword evidence="5 6" id="KW-0472">Membrane</keyword>
<feature type="transmembrane region" description="Helical" evidence="6">
    <location>
        <begin position="246"/>
        <end position="263"/>
    </location>
</feature>
<keyword evidence="9" id="KW-1185">Reference proteome</keyword>
<feature type="transmembrane region" description="Helical" evidence="6">
    <location>
        <begin position="96"/>
        <end position="118"/>
    </location>
</feature>
<dbReference type="PANTHER" id="PTHR32322">
    <property type="entry name" value="INNER MEMBRANE TRANSPORTER"/>
    <property type="match status" value="1"/>
</dbReference>
<dbReference type="Proteomes" id="UP001208771">
    <property type="component" value="Unassembled WGS sequence"/>
</dbReference>
<proteinExistence type="inferred from homology"/>
<accession>A0AAE3SUP5</accession>
<feature type="transmembrane region" description="Helical" evidence="6">
    <location>
        <begin position="213"/>
        <end position="234"/>
    </location>
</feature>
<feature type="domain" description="EamA" evidence="7">
    <location>
        <begin position="154"/>
        <end position="282"/>
    </location>
</feature>
<dbReference type="GO" id="GO:0016020">
    <property type="term" value="C:membrane"/>
    <property type="evidence" value="ECO:0007669"/>
    <property type="project" value="UniProtKB-SubCell"/>
</dbReference>
<comment type="caution">
    <text evidence="8">The sequence shown here is derived from an EMBL/GenBank/DDBJ whole genome shotgun (WGS) entry which is preliminary data.</text>
</comment>
<evidence type="ECO:0000256" key="3">
    <source>
        <dbReference type="ARBA" id="ARBA00022692"/>
    </source>
</evidence>
<feature type="transmembrane region" description="Helical" evidence="6">
    <location>
        <begin position="269"/>
        <end position="290"/>
    </location>
</feature>
<gene>
    <name evidence="8" type="ORF">NOF55_10100</name>
</gene>
<comment type="similarity">
    <text evidence="2">Belongs to the EamA transporter family.</text>
</comment>
<organism evidence="8 9">
    <name type="scientific">Ectorhizobium quercum</name>
    <dbReference type="NCBI Taxonomy" id="2965071"/>
    <lineage>
        <taxon>Bacteria</taxon>
        <taxon>Pseudomonadati</taxon>
        <taxon>Pseudomonadota</taxon>
        <taxon>Alphaproteobacteria</taxon>
        <taxon>Hyphomicrobiales</taxon>
        <taxon>Rhizobiaceae</taxon>
        <taxon>Ectorhizobium</taxon>
    </lineage>
</organism>
<feature type="transmembrane region" description="Helical" evidence="6">
    <location>
        <begin position="125"/>
        <end position="147"/>
    </location>
</feature>
<dbReference type="SUPFAM" id="SSF103481">
    <property type="entry name" value="Multidrug resistance efflux transporter EmrE"/>
    <property type="match status" value="1"/>
</dbReference>
<dbReference type="PANTHER" id="PTHR32322:SF2">
    <property type="entry name" value="EAMA DOMAIN-CONTAINING PROTEIN"/>
    <property type="match status" value="1"/>
</dbReference>
<dbReference type="InterPro" id="IPR037185">
    <property type="entry name" value="EmrE-like"/>
</dbReference>
<dbReference type="AlphaFoldDB" id="A0AAE3SUP5"/>
<dbReference type="EMBL" id="JANFPI010000003">
    <property type="protein sequence ID" value="MCX8997460.1"/>
    <property type="molecule type" value="Genomic_DNA"/>
</dbReference>
<name>A0AAE3SUP5_9HYPH</name>
<dbReference type="Pfam" id="PF00892">
    <property type="entry name" value="EamA"/>
    <property type="match status" value="2"/>
</dbReference>
<feature type="transmembrane region" description="Helical" evidence="6">
    <location>
        <begin position="40"/>
        <end position="56"/>
    </location>
</feature>
<comment type="subcellular location">
    <subcellularLocation>
        <location evidence="1">Membrane</location>
        <topology evidence="1">Multi-pass membrane protein</topology>
    </subcellularLocation>
</comment>